<sequence length="127" mass="14379">MISIKSLAFAKYLNASTSLSWINANYKIDLVEEQLLNHILLMTFKGDDLLVGNLLVLWQFGSQATIHKRLKSLSTKGYVELREGKLDGRKKLVHLTAKADRHYQKLSGYLNKALQEIINPISPKANI</sequence>
<protein>
    <submittedName>
        <fullName evidence="1">Uncharacterized protein</fullName>
    </submittedName>
</protein>
<accession>A0A240E3X5</accession>
<dbReference type="InterPro" id="IPR036388">
    <property type="entry name" value="WH-like_DNA-bd_sf"/>
</dbReference>
<reference evidence="2" key="1">
    <citation type="submission" date="2017-08" db="EMBL/GenBank/DDBJ databases">
        <authorList>
            <person name="Varghese N."/>
            <person name="Submissions S."/>
        </authorList>
    </citation>
    <scope>NUCLEOTIDE SEQUENCE [LARGE SCALE GENOMIC DNA]</scope>
    <source>
        <strain evidence="2">AP-Melu-1000-B4</strain>
    </source>
</reference>
<dbReference type="SUPFAM" id="SSF46785">
    <property type="entry name" value="Winged helix' DNA-binding domain"/>
    <property type="match status" value="1"/>
</dbReference>
<dbReference type="AlphaFoldDB" id="A0A240E3X5"/>
<evidence type="ECO:0000313" key="2">
    <source>
        <dbReference type="Proteomes" id="UP000218069"/>
    </source>
</evidence>
<dbReference type="OrthoDB" id="8906851at2"/>
<keyword evidence="2" id="KW-1185">Reference proteome</keyword>
<dbReference type="Gene3D" id="1.10.10.10">
    <property type="entry name" value="Winged helix-like DNA-binding domain superfamily/Winged helix DNA-binding domain"/>
    <property type="match status" value="1"/>
</dbReference>
<dbReference type="Proteomes" id="UP000218069">
    <property type="component" value="Unassembled WGS sequence"/>
</dbReference>
<gene>
    <name evidence="1" type="ORF">SAMN06295945_1996</name>
</gene>
<organism evidence="1 2">
    <name type="scientific">Polynucleobacter meluiroseus</name>
    <dbReference type="NCBI Taxonomy" id="1938814"/>
    <lineage>
        <taxon>Bacteria</taxon>
        <taxon>Pseudomonadati</taxon>
        <taxon>Pseudomonadota</taxon>
        <taxon>Betaproteobacteria</taxon>
        <taxon>Burkholderiales</taxon>
        <taxon>Burkholderiaceae</taxon>
        <taxon>Polynucleobacter</taxon>
    </lineage>
</organism>
<dbReference type="RefSeq" id="WP_096674855.1">
    <property type="nucleotide sequence ID" value="NZ_OANS01000008.1"/>
</dbReference>
<proteinExistence type="predicted"/>
<name>A0A240E3X5_9BURK</name>
<dbReference type="EMBL" id="OANS01000008">
    <property type="protein sequence ID" value="SNX29614.1"/>
    <property type="molecule type" value="Genomic_DNA"/>
</dbReference>
<dbReference type="InterPro" id="IPR036390">
    <property type="entry name" value="WH_DNA-bd_sf"/>
</dbReference>
<evidence type="ECO:0000313" key="1">
    <source>
        <dbReference type="EMBL" id="SNX29614.1"/>
    </source>
</evidence>